<dbReference type="GO" id="GO:0034220">
    <property type="term" value="P:monoatomic ion transmembrane transport"/>
    <property type="evidence" value="ECO:0007669"/>
    <property type="project" value="UniProtKB-KW"/>
</dbReference>
<evidence type="ECO:0000256" key="1">
    <source>
        <dbReference type="ARBA" id="ARBA00023286"/>
    </source>
</evidence>
<keyword evidence="1" id="KW-1071">Ligand-gated ion channel</keyword>
<organism evidence="4 5">
    <name type="scientific">Prunus dulcis</name>
    <name type="common">Almond</name>
    <name type="synonym">Amygdalus dulcis</name>
    <dbReference type="NCBI Taxonomy" id="3755"/>
    <lineage>
        <taxon>Eukaryota</taxon>
        <taxon>Viridiplantae</taxon>
        <taxon>Streptophyta</taxon>
        <taxon>Embryophyta</taxon>
        <taxon>Tracheophyta</taxon>
        <taxon>Spermatophyta</taxon>
        <taxon>Magnoliopsida</taxon>
        <taxon>eudicotyledons</taxon>
        <taxon>Gunneridae</taxon>
        <taxon>Pentapetalae</taxon>
        <taxon>rosids</taxon>
        <taxon>fabids</taxon>
        <taxon>Rosales</taxon>
        <taxon>Rosaceae</taxon>
        <taxon>Amygdaloideae</taxon>
        <taxon>Amygdaleae</taxon>
        <taxon>Prunus</taxon>
    </lineage>
</organism>
<keyword evidence="1" id="KW-0813">Transport</keyword>
<dbReference type="GO" id="GO:0016020">
    <property type="term" value="C:membrane"/>
    <property type="evidence" value="ECO:0007669"/>
    <property type="project" value="UniProtKB-SubCell"/>
</dbReference>
<name>A0AAD4W292_PRUDU</name>
<proteinExistence type="predicted"/>
<feature type="domain" description="Cyclic nucleotide-binding" evidence="3">
    <location>
        <begin position="17"/>
        <end position="62"/>
    </location>
</feature>
<dbReference type="SUPFAM" id="SSF51206">
    <property type="entry name" value="cAMP-binding domain-like"/>
    <property type="match status" value="1"/>
</dbReference>
<dbReference type="PANTHER" id="PTHR45651:SF68">
    <property type="entry name" value="ION TRANSPORT DOMAIN-CONTAINING PROTEIN"/>
    <property type="match status" value="1"/>
</dbReference>
<dbReference type="InterPro" id="IPR000595">
    <property type="entry name" value="cNMP-bd_dom"/>
</dbReference>
<dbReference type="PROSITE" id="PS50042">
    <property type="entry name" value="CNMP_BINDING_3"/>
    <property type="match status" value="1"/>
</dbReference>
<evidence type="ECO:0000259" key="3">
    <source>
        <dbReference type="PROSITE" id="PS50042"/>
    </source>
</evidence>
<accession>A0AAD4W292</accession>
<evidence type="ECO:0000313" key="5">
    <source>
        <dbReference type="Proteomes" id="UP001054821"/>
    </source>
</evidence>
<dbReference type="AlphaFoldDB" id="A0AAD4W292"/>
<protein>
    <recommendedName>
        <fullName evidence="3">Cyclic nucleotide-binding domain-containing protein</fullName>
    </recommendedName>
</protein>
<keyword evidence="2" id="KW-0407">Ion channel</keyword>
<evidence type="ECO:0000313" key="4">
    <source>
        <dbReference type="EMBL" id="KAI5334572.1"/>
    </source>
</evidence>
<keyword evidence="1" id="KW-0406">Ion transport</keyword>
<reference evidence="4 5" key="1">
    <citation type="journal article" date="2022" name="G3 (Bethesda)">
        <title>Whole-genome sequence and methylome profiling of the almond [Prunus dulcis (Mill.) D.A. Webb] cultivar 'Nonpareil'.</title>
        <authorList>
            <person name="D'Amico-Willman K.M."/>
            <person name="Ouma W.Z."/>
            <person name="Meulia T."/>
            <person name="Sideli G.M."/>
            <person name="Gradziel T.M."/>
            <person name="Fresnedo-Ramirez J."/>
        </authorList>
    </citation>
    <scope>NUCLEOTIDE SEQUENCE [LARGE SCALE GENOMIC DNA]</scope>
    <source>
        <strain evidence="4">Clone GOH B32 T37-40</strain>
    </source>
</reference>
<dbReference type="PANTHER" id="PTHR45651">
    <property type="entry name" value="CYCLIC NUCLEOTIDE-GATED ION CHANNEL 15-RELATED-RELATED"/>
    <property type="match status" value="1"/>
</dbReference>
<comment type="caution">
    <text evidence="4">The sequence shown here is derived from an EMBL/GenBank/DDBJ whole genome shotgun (WGS) entry which is preliminary data.</text>
</comment>
<evidence type="ECO:0000256" key="2">
    <source>
        <dbReference type="ARBA" id="ARBA00023303"/>
    </source>
</evidence>
<dbReference type="InterPro" id="IPR018490">
    <property type="entry name" value="cNMP-bd_dom_sf"/>
</dbReference>
<dbReference type="Proteomes" id="UP001054821">
    <property type="component" value="Chromosome 4"/>
</dbReference>
<gene>
    <name evidence="4" type="ORF">L3X38_024705</name>
</gene>
<dbReference type="InterPro" id="IPR014710">
    <property type="entry name" value="RmlC-like_jellyroll"/>
</dbReference>
<sequence>MQITCCLRLASLKKVPLLESTDEKVLKAICEYLTPVTYGEDVYIIRKGEPLRKMFFITRGTALTYTTIKRTGWCGDRGKRFASFGTSGFADKAEETSLKGSPRSSESFSFGMFAGLKSDEHWVA</sequence>
<dbReference type="EMBL" id="JAJFAZ020000004">
    <property type="protein sequence ID" value="KAI5334572.1"/>
    <property type="molecule type" value="Genomic_DNA"/>
</dbReference>
<dbReference type="Gene3D" id="2.60.120.10">
    <property type="entry name" value="Jelly Rolls"/>
    <property type="match status" value="1"/>
</dbReference>
<keyword evidence="5" id="KW-1185">Reference proteome</keyword>